<keyword evidence="4" id="KW-1185">Reference proteome</keyword>
<dbReference type="EMBL" id="WHWC01000019">
    <property type="protein sequence ID" value="KAG8363818.1"/>
    <property type="molecule type" value="Genomic_DNA"/>
</dbReference>
<gene>
    <name evidence="3" type="ORF">BUALT_Bualt19G0061800</name>
</gene>
<dbReference type="InterPro" id="IPR029480">
    <property type="entry name" value="Transpos_assoc"/>
</dbReference>
<dbReference type="PANTHER" id="PTHR33144">
    <property type="entry name" value="OS10G0409366 PROTEIN-RELATED"/>
    <property type="match status" value="1"/>
</dbReference>
<name>A0AAV6W9T9_9LAMI</name>
<comment type="caution">
    <text evidence="3">The sequence shown here is derived from an EMBL/GenBank/DDBJ whole genome shotgun (WGS) entry which is preliminary data.</text>
</comment>
<feature type="domain" description="DUF4216" evidence="1">
    <location>
        <begin position="335"/>
        <end position="404"/>
    </location>
</feature>
<dbReference type="PANTHER" id="PTHR33144:SF55">
    <property type="entry name" value="CHROMATIN REMODELER BROMODOMAIN FAMILY"/>
    <property type="match status" value="1"/>
</dbReference>
<evidence type="ECO:0000259" key="2">
    <source>
        <dbReference type="Pfam" id="PF13963"/>
    </source>
</evidence>
<dbReference type="Pfam" id="PF03004">
    <property type="entry name" value="Transposase_24"/>
    <property type="match status" value="1"/>
</dbReference>
<dbReference type="Pfam" id="PF13963">
    <property type="entry name" value="Transpos_assoc"/>
    <property type="match status" value="1"/>
</dbReference>
<sequence>MDKSWMRKPRSTKDYERGLNEVLDMAFGHVCLNGKIHCPCKFCKNAKWVNRDVAKDHLTVDGFMKGYTNWVAHGEDSTSGQVNFQINNEFNMIDDMQGLVHDAFGIKDTDLNMEEEPNEQAKTFYKSLDDARQDLYPGCKQFSKLAFLIRLFHLKCTSKWSNKTFTMLLELLKEAFPDATQSLPKPYYEVHKHENDAFCHVCKASRYAQAENDSINEDDSSTKFKKIPAKVLRYFPLKPRLQRIFMSSKTSSFMRWHQDDRTKDGCMRHPSDSPLSHDFDRQHPDFSKYARNVENMHLNGDPVSNELRALAQGPNPLERRYRGFIVNGFRFHDIIELDYFEGGKIVLFECDWVSPRRAQKQDETGFTLVNFSRSRQHNEPFVLASQAQQIFYIEDPIEKGWRVVVRAKARDPFDMDPILSLDGGTFQYTTSNDGQLHVGDEQSNWIRDDVEGIIVGEIEKLWLLELDCALSALDMRNTWDRATEDITSTQDDPIDVETEPVGNKRKRVRGPTCMPKIWGQQSDELVIVSFNDLGQPNDKFKTCTLSHFLGTIARNGRYCPLHYKDWRLMLRSHKDEMLKIVKAKFELQPGKEPYILKSINKKWRNWKSYVKSLNFDPNIPIEQQMLDIPSRVDEDQYKALVKHWMSDKSKKISEKNKQTRAKLELLHRMGKKSFAMEQMKEVAEQEPECSNDNDCVPNLNDAYAKIMGQDKHGYLRMYGMRVTPADVCGAIPGRDACNRLAMEYKSKYMEAIEKFDALNVKVETLSALVNGRAQSVGQVDGQNILLSSSNNLLGFT</sequence>
<dbReference type="InterPro" id="IPR004252">
    <property type="entry name" value="Probable_transposase_24"/>
</dbReference>
<reference evidence="3" key="1">
    <citation type="submission" date="2019-10" db="EMBL/GenBank/DDBJ databases">
        <authorList>
            <person name="Zhang R."/>
            <person name="Pan Y."/>
            <person name="Wang J."/>
            <person name="Ma R."/>
            <person name="Yu S."/>
        </authorList>
    </citation>
    <scope>NUCLEOTIDE SEQUENCE</scope>
    <source>
        <strain evidence="3">LA-IB0</strain>
        <tissue evidence="3">Leaf</tissue>
    </source>
</reference>
<evidence type="ECO:0008006" key="5">
    <source>
        <dbReference type="Google" id="ProtNLM"/>
    </source>
</evidence>
<organism evidence="3 4">
    <name type="scientific">Buddleja alternifolia</name>
    <dbReference type="NCBI Taxonomy" id="168488"/>
    <lineage>
        <taxon>Eukaryota</taxon>
        <taxon>Viridiplantae</taxon>
        <taxon>Streptophyta</taxon>
        <taxon>Embryophyta</taxon>
        <taxon>Tracheophyta</taxon>
        <taxon>Spermatophyta</taxon>
        <taxon>Magnoliopsida</taxon>
        <taxon>eudicotyledons</taxon>
        <taxon>Gunneridae</taxon>
        <taxon>Pentapetalae</taxon>
        <taxon>asterids</taxon>
        <taxon>lamiids</taxon>
        <taxon>Lamiales</taxon>
        <taxon>Scrophulariaceae</taxon>
        <taxon>Buddlejeae</taxon>
        <taxon>Buddleja</taxon>
    </lineage>
</organism>
<dbReference type="Pfam" id="PF13952">
    <property type="entry name" value="DUF4216"/>
    <property type="match status" value="1"/>
</dbReference>
<dbReference type="Proteomes" id="UP000826271">
    <property type="component" value="Unassembled WGS sequence"/>
</dbReference>
<proteinExistence type="predicted"/>
<dbReference type="AlphaFoldDB" id="A0AAV6W9T9"/>
<protein>
    <recommendedName>
        <fullName evidence="5">Transposase</fullName>
    </recommendedName>
</protein>
<evidence type="ECO:0000313" key="3">
    <source>
        <dbReference type="EMBL" id="KAG8363818.1"/>
    </source>
</evidence>
<feature type="domain" description="Transposase-associated" evidence="2">
    <location>
        <begin position="3"/>
        <end position="75"/>
    </location>
</feature>
<evidence type="ECO:0000313" key="4">
    <source>
        <dbReference type="Proteomes" id="UP000826271"/>
    </source>
</evidence>
<accession>A0AAV6W9T9</accession>
<dbReference type="InterPro" id="IPR025312">
    <property type="entry name" value="DUF4216"/>
</dbReference>
<evidence type="ECO:0000259" key="1">
    <source>
        <dbReference type="Pfam" id="PF13952"/>
    </source>
</evidence>